<dbReference type="InterPro" id="IPR002182">
    <property type="entry name" value="NB-ARC"/>
</dbReference>
<dbReference type="InterPro" id="IPR035897">
    <property type="entry name" value="Toll_tir_struct_dom_sf"/>
</dbReference>
<reference evidence="2" key="1">
    <citation type="journal article" date="2014" name="Nat. Commun.">
        <title>The emerging biofuel crop Camelina sativa retains a highly undifferentiated hexaploid genome structure.</title>
        <authorList>
            <person name="Kagale S."/>
            <person name="Koh C."/>
            <person name="Nixon J."/>
            <person name="Bollina V."/>
            <person name="Clarke W.E."/>
            <person name="Tuteja R."/>
            <person name="Spillane C."/>
            <person name="Robinson S.J."/>
            <person name="Links M.G."/>
            <person name="Clarke C."/>
            <person name="Higgins E.E."/>
            <person name="Huebert T."/>
            <person name="Sharpe A.G."/>
            <person name="Parkin I.A."/>
        </authorList>
    </citation>
    <scope>NUCLEOTIDE SEQUENCE [LARGE SCALE GENOMIC DNA]</scope>
    <source>
        <strain evidence="2">cv. DH55</strain>
    </source>
</reference>
<feature type="domain" description="TIR" evidence="1">
    <location>
        <begin position="9"/>
        <end position="164"/>
    </location>
</feature>
<dbReference type="InterPro" id="IPR044974">
    <property type="entry name" value="Disease_R_plants"/>
</dbReference>
<evidence type="ECO:0000259" key="1">
    <source>
        <dbReference type="PROSITE" id="PS50104"/>
    </source>
</evidence>
<proteinExistence type="predicted"/>
<dbReference type="SMART" id="SM00255">
    <property type="entry name" value="TIR"/>
    <property type="match status" value="1"/>
</dbReference>
<dbReference type="SUPFAM" id="SSF52540">
    <property type="entry name" value="P-loop containing nucleoside triphosphate hydrolases"/>
    <property type="match status" value="1"/>
</dbReference>
<evidence type="ECO:0000313" key="3">
    <source>
        <dbReference type="RefSeq" id="XP_010416062.1"/>
    </source>
</evidence>
<sequence>MASSSSSSSKPDVFLSFRKEDTGRTFVSHLYRSLDSKRIRTYKDVNQQTTREGKISPETAKAIRESKIAVVVISENYASSVWCLEVLAEIIERSWLIKIKTVFYEVDPEDLTKPTGKFAEDLRRHEEIETPETVNHWRNALDRLESRTDRRFCSRDWEDDSKMLDNLIINITSPTDALQSLRRKASAIRQSSVGLLESSVSGLTTDIDSKYKPKSLSASGETALGLERYALEDTSVVDDMSNESPSPASDESNGLVGMYRHKKAVYGLLDLESTNQVRTLGIWGFQGVGKTTLAECVFDDISGHFQHHCFLTNVNKIYQNRISPSLLEHLTMTRSSADIFDAIKPSLVNRKVLLVVDGVDDTQSEQFKNALKATRWLGAGSRVIMTAIFDHSLKSCGVKYEMECLRYEEALQLFSIHAFKRTYPLTGFEPFSIRAVHFAGCLPLALKVLGSFLFDKDKESWKRTLRKLEASQDNGSRQISNYIGAGEYLPRHQIELEQYVGADEEEYTPSYLMLL</sequence>
<dbReference type="Proteomes" id="UP000694864">
    <property type="component" value="Chromosome 7"/>
</dbReference>
<dbReference type="PRINTS" id="PR00364">
    <property type="entry name" value="DISEASERSIST"/>
</dbReference>
<dbReference type="SUPFAM" id="SSF52200">
    <property type="entry name" value="Toll/Interleukin receptor TIR domain"/>
    <property type="match status" value="1"/>
</dbReference>
<dbReference type="InterPro" id="IPR042197">
    <property type="entry name" value="Apaf_helical"/>
</dbReference>
<name>A0ABM0STV9_CAMSA</name>
<gene>
    <name evidence="3" type="primary">LOC104701977</name>
</gene>
<dbReference type="Gene3D" id="3.40.50.300">
    <property type="entry name" value="P-loop containing nucleotide triphosphate hydrolases"/>
    <property type="match status" value="1"/>
</dbReference>
<dbReference type="Gene3D" id="3.40.50.10140">
    <property type="entry name" value="Toll/interleukin-1 receptor homology (TIR) domain"/>
    <property type="match status" value="1"/>
</dbReference>
<dbReference type="RefSeq" id="XP_010416062.1">
    <property type="nucleotide sequence ID" value="XM_010417760.2"/>
</dbReference>
<evidence type="ECO:0000313" key="2">
    <source>
        <dbReference type="Proteomes" id="UP000694864"/>
    </source>
</evidence>
<dbReference type="Pfam" id="PF01582">
    <property type="entry name" value="TIR"/>
    <property type="match status" value="1"/>
</dbReference>
<dbReference type="Gene3D" id="1.10.8.430">
    <property type="entry name" value="Helical domain of apoptotic protease-activating factors"/>
    <property type="match status" value="1"/>
</dbReference>
<dbReference type="InterPro" id="IPR000157">
    <property type="entry name" value="TIR_dom"/>
</dbReference>
<protein>
    <submittedName>
        <fullName evidence="3">Probable disease resistance protein RPP1</fullName>
    </submittedName>
</protein>
<dbReference type="PANTHER" id="PTHR11017:SF564">
    <property type="entry name" value="DISEASE RESISTANCE PROTEIN (TIR-NBS CLASS)"/>
    <property type="match status" value="1"/>
</dbReference>
<accession>A0ABM0STV9</accession>
<reference evidence="3" key="2">
    <citation type="submission" date="2025-08" db="UniProtKB">
        <authorList>
            <consortium name="RefSeq"/>
        </authorList>
    </citation>
    <scope>IDENTIFICATION</scope>
    <source>
        <tissue evidence="3">Leaf</tissue>
    </source>
</reference>
<dbReference type="Pfam" id="PF00931">
    <property type="entry name" value="NB-ARC"/>
    <property type="match status" value="1"/>
</dbReference>
<organism evidence="2 3">
    <name type="scientific">Camelina sativa</name>
    <name type="common">False flax</name>
    <name type="synonym">Myagrum sativum</name>
    <dbReference type="NCBI Taxonomy" id="90675"/>
    <lineage>
        <taxon>Eukaryota</taxon>
        <taxon>Viridiplantae</taxon>
        <taxon>Streptophyta</taxon>
        <taxon>Embryophyta</taxon>
        <taxon>Tracheophyta</taxon>
        <taxon>Spermatophyta</taxon>
        <taxon>Magnoliopsida</taxon>
        <taxon>eudicotyledons</taxon>
        <taxon>Gunneridae</taxon>
        <taxon>Pentapetalae</taxon>
        <taxon>rosids</taxon>
        <taxon>malvids</taxon>
        <taxon>Brassicales</taxon>
        <taxon>Brassicaceae</taxon>
        <taxon>Camelineae</taxon>
        <taxon>Camelina</taxon>
    </lineage>
</organism>
<dbReference type="InterPro" id="IPR027417">
    <property type="entry name" value="P-loop_NTPase"/>
</dbReference>
<keyword evidence="2" id="KW-1185">Reference proteome</keyword>
<dbReference type="GeneID" id="104701977"/>
<dbReference type="PROSITE" id="PS50104">
    <property type="entry name" value="TIR"/>
    <property type="match status" value="1"/>
</dbReference>
<dbReference type="PANTHER" id="PTHR11017">
    <property type="entry name" value="LEUCINE-RICH REPEAT-CONTAINING PROTEIN"/>
    <property type="match status" value="1"/>
</dbReference>